<keyword evidence="4" id="KW-0963">Cytoplasm</keyword>
<organism evidence="11 12">
    <name type="scientific">Methanosalsum zhilinae (strain DSM 4017 / NBRC 107636 / OCM 62 / WeN5)</name>
    <name type="common">Methanohalophilus zhilinae</name>
    <dbReference type="NCBI Taxonomy" id="679901"/>
    <lineage>
        <taxon>Archaea</taxon>
        <taxon>Methanobacteriati</taxon>
        <taxon>Methanobacteriota</taxon>
        <taxon>Stenosarchaea group</taxon>
        <taxon>Methanomicrobia</taxon>
        <taxon>Methanosarcinales</taxon>
        <taxon>Methanosarcinaceae</taxon>
        <taxon>Methanosalsum</taxon>
    </lineage>
</organism>
<dbReference type="GeneID" id="10821814"/>
<keyword evidence="5 8" id="KW-0697">Rotamase</keyword>
<dbReference type="InterPro" id="IPR046357">
    <property type="entry name" value="PPIase_dom_sf"/>
</dbReference>
<protein>
    <recommendedName>
        <fullName evidence="9">Peptidyl-prolyl cis-trans isomerase</fullName>
        <ecNumber evidence="9">5.2.1.8</ecNumber>
    </recommendedName>
</protein>
<dbReference type="PANTHER" id="PTHR47861">
    <property type="entry name" value="FKBP-TYPE PEPTIDYL-PROLYL CIS-TRANS ISOMERASE SLYD"/>
    <property type="match status" value="1"/>
</dbReference>
<dbReference type="GO" id="GO:0005737">
    <property type="term" value="C:cytoplasm"/>
    <property type="evidence" value="ECO:0007669"/>
    <property type="project" value="UniProtKB-SubCell"/>
</dbReference>
<reference evidence="11 12" key="1">
    <citation type="submission" date="2010-07" db="EMBL/GenBank/DDBJ databases">
        <title>The complete genome of Methanosalsum zhilinae DSM 4017.</title>
        <authorList>
            <consortium name="US DOE Joint Genome Institute (JGI-PGF)"/>
            <person name="Lucas S."/>
            <person name="Copeland A."/>
            <person name="Lapidus A."/>
            <person name="Glavina del Rio T."/>
            <person name="Dalin E."/>
            <person name="Tice H."/>
            <person name="Bruce D."/>
            <person name="Goodwin L."/>
            <person name="Pitluck S."/>
            <person name="Kyrpides N."/>
            <person name="Mavromatis K."/>
            <person name="Ovchinnikova G."/>
            <person name="Daligault H."/>
            <person name="Detter J.C."/>
            <person name="Han C."/>
            <person name="Tapia R."/>
            <person name="Larimer F."/>
            <person name="Land M."/>
            <person name="Hauser L."/>
            <person name="Markowitz V."/>
            <person name="Cheng J.-F."/>
            <person name="Hugenholtz P."/>
            <person name="Woyke T."/>
            <person name="Wu D."/>
            <person name="Spring S."/>
            <person name="Schueler E."/>
            <person name="Brambilla E."/>
            <person name="Klenk H.-P."/>
            <person name="Eisen J.A."/>
        </authorList>
    </citation>
    <scope>NUCLEOTIDE SEQUENCE [LARGE SCALE GENOMIC DNA]</scope>
    <source>
        <strain evidence="12">DSM 4017 / NBRC 107636 / OCM 62 / WeN5</strain>
    </source>
</reference>
<accession>F7XNJ7</accession>
<dbReference type="Proteomes" id="UP000006622">
    <property type="component" value="Chromosome"/>
</dbReference>
<proteinExistence type="inferred from homology"/>
<dbReference type="RefSeq" id="WP_013897533.1">
    <property type="nucleotide sequence ID" value="NC_015676.1"/>
</dbReference>
<feature type="domain" description="PPIase FKBP-type" evidence="10">
    <location>
        <begin position="36"/>
        <end position="122"/>
    </location>
</feature>
<comment type="similarity">
    <text evidence="3 9">Belongs to the FKBP-type PPIase family.</text>
</comment>
<dbReference type="Gene3D" id="3.10.50.40">
    <property type="match status" value="1"/>
</dbReference>
<evidence type="ECO:0000256" key="6">
    <source>
        <dbReference type="ARBA" id="ARBA00023186"/>
    </source>
</evidence>
<evidence type="ECO:0000256" key="5">
    <source>
        <dbReference type="ARBA" id="ARBA00023110"/>
    </source>
</evidence>
<evidence type="ECO:0000256" key="3">
    <source>
        <dbReference type="ARBA" id="ARBA00006577"/>
    </source>
</evidence>
<dbReference type="SUPFAM" id="SSF54534">
    <property type="entry name" value="FKBP-like"/>
    <property type="match status" value="1"/>
</dbReference>
<keyword evidence="7 8" id="KW-0413">Isomerase</keyword>
<sequence precursor="true">MNSKVVIVLVALIGAVLLSGCADVGIDPGEATVERGDTVSFDYIGMYENGTVFDTSIEDVAIENEIHNPQRQYEPMTFEVGSPNIIEGISTGLIGMTEGEEKTITLEPEEAYGPYREDMIVPITIEEYQEMTGSDELPQPGDVLMTQMGQLPVNDVNETHVKLDTNHPMAGKTLVFDVTVVSIEKGDGSAEDVDVTPDLNL</sequence>
<comment type="subcellular location">
    <subcellularLocation>
        <location evidence="2">Cytoplasm</location>
    </subcellularLocation>
</comment>
<dbReference type="GO" id="GO:0003755">
    <property type="term" value="F:peptidyl-prolyl cis-trans isomerase activity"/>
    <property type="evidence" value="ECO:0007669"/>
    <property type="project" value="UniProtKB-UniRule"/>
</dbReference>
<evidence type="ECO:0000256" key="2">
    <source>
        <dbReference type="ARBA" id="ARBA00004496"/>
    </source>
</evidence>
<evidence type="ECO:0000256" key="4">
    <source>
        <dbReference type="ARBA" id="ARBA00022490"/>
    </source>
</evidence>
<dbReference type="PROSITE" id="PS50059">
    <property type="entry name" value="FKBP_PPIASE"/>
    <property type="match status" value="1"/>
</dbReference>
<evidence type="ECO:0000256" key="8">
    <source>
        <dbReference type="PROSITE-ProRule" id="PRU00277"/>
    </source>
</evidence>
<evidence type="ECO:0000313" key="12">
    <source>
        <dbReference type="Proteomes" id="UP000006622"/>
    </source>
</evidence>
<evidence type="ECO:0000259" key="10">
    <source>
        <dbReference type="PROSITE" id="PS50059"/>
    </source>
</evidence>
<dbReference type="Pfam" id="PF00254">
    <property type="entry name" value="FKBP_C"/>
    <property type="match status" value="1"/>
</dbReference>
<dbReference type="PROSITE" id="PS51257">
    <property type="entry name" value="PROKAR_LIPOPROTEIN"/>
    <property type="match status" value="1"/>
</dbReference>
<comment type="catalytic activity">
    <reaction evidence="1 8 9">
        <text>[protein]-peptidylproline (omega=180) = [protein]-peptidylproline (omega=0)</text>
        <dbReference type="Rhea" id="RHEA:16237"/>
        <dbReference type="Rhea" id="RHEA-COMP:10747"/>
        <dbReference type="Rhea" id="RHEA-COMP:10748"/>
        <dbReference type="ChEBI" id="CHEBI:83833"/>
        <dbReference type="ChEBI" id="CHEBI:83834"/>
        <dbReference type="EC" id="5.2.1.8"/>
    </reaction>
</comment>
<dbReference type="InterPro" id="IPR001179">
    <property type="entry name" value="PPIase_FKBP_dom"/>
</dbReference>
<dbReference type="PANTHER" id="PTHR47861:SF3">
    <property type="entry name" value="FKBP-TYPE PEPTIDYL-PROLYL CIS-TRANS ISOMERASE SLYD"/>
    <property type="match status" value="1"/>
</dbReference>
<keyword evidence="12" id="KW-1185">Reference proteome</keyword>
<dbReference type="STRING" id="679901.Mzhil_0216"/>
<dbReference type="OrthoDB" id="8615at2157"/>
<dbReference type="AlphaFoldDB" id="F7XNJ7"/>
<evidence type="ECO:0000256" key="1">
    <source>
        <dbReference type="ARBA" id="ARBA00000971"/>
    </source>
</evidence>
<dbReference type="EC" id="5.2.1.8" evidence="9"/>
<dbReference type="KEGG" id="mzh:Mzhil_0216"/>
<gene>
    <name evidence="11" type="ordered locus">Mzhil_0216</name>
</gene>
<evidence type="ECO:0000256" key="7">
    <source>
        <dbReference type="ARBA" id="ARBA00023235"/>
    </source>
</evidence>
<dbReference type="GO" id="GO:0042026">
    <property type="term" value="P:protein refolding"/>
    <property type="evidence" value="ECO:0007669"/>
    <property type="project" value="UniProtKB-ARBA"/>
</dbReference>
<evidence type="ECO:0000313" key="11">
    <source>
        <dbReference type="EMBL" id="AEH60094.1"/>
    </source>
</evidence>
<evidence type="ECO:0000256" key="9">
    <source>
        <dbReference type="RuleBase" id="RU003915"/>
    </source>
</evidence>
<name>F7XNJ7_METZD</name>
<keyword evidence="6" id="KW-0143">Chaperone</keyword>
<dbReference type="HOGENOM" id="CLU_098197_2_0_2"/>
<dbReference type="EMBL" id="CP002101">
    <property type="protein sequence ID" value="AEH60094.1"/>
    <property type="molecule type" value="Genomic_DNA"/>
</dbReference>